<protein>
    <submittedName>
        <fullName evidence="3">Acyltransferase</fullName>
    </submittedName>
</protein>
<keyword evidence="4" id="KW-1185">Reference proteome</keyword>
<dbReference type="Proteomes" id="UP001501578">
    <property type="component" value="Unassembled WGS sequence"/>
</dbReference>
<evidence type="ECO:0000313" key="4">
    <source>
        <dbReference type="Proteomes" id="UP001501578"/>
    </source>
</evidence>
<feature type="transmembrane region" description="Helical" evidence="1">
    <location>
        <begin position="343"/>
        <end position="368"/>
    </location>
</feature>
<dbReference type="PANTHER" id="PTHR23028">
    <property type="entry name" value="ACETYLTRANSFERASE"/>
    <property type="match status" value="1"/>
</dbReference>
<feature type="transmembrane region" description="Helical" evidence="1">
    <location>
        <begin position="247"/>
        <end position="265"/>
    </location>
</feature>
<keyword evidence="1" id="KW-1133">Transmembrane helix</keyword>
<dbReference type="Pfam" id="PF01757">
    <property type="entry name" value="Acyl_transf_3"/>
    <property type="match status" value="1"/>
</dbReference>
<evidence type="ECO:0000256" key="1">
    <source>
        <dbReference type="SAM" id="Phobius"/>
    </source>
</evidence>
<keyword evidence="3" id="KW-0012">Acyltransferase</keyword>
<comment type="caution">
    <text evidence="3">The sequence shown here is derived from an EMBL/GenBank/DDBJ whole genome shotgun (WGS) entry which is preliminary data.</text>
</comment>
<name>A0ABN1QZ56_9ACTN</name>
<reference evidence="3 4" key="1">
    <citation type="journal article" date="2019" name="Int. J. Syst. Evol. Microbiol.">
        <title>The Global Catalogue of Microorganisms (GCM) 10K type strain sequencing project: providing services to taxonomists for standard genome sequencing and annotation.</title>
        <authorList>
            <consortium name="The Broad Institute Genomics Platform"/>
            <consortium name="The Broad Institute Genome Sequencing Center for Infectious Disease"/>
            <person name="Wu L."/>
            <person name="Ma J."/>
        </authorList>
    </citation>
    <scope>NUCLEOTIDE SEQUENCE [LARGE SCALE GENOMIC DNA]</scope>
    <source>
        <strain evidence="3 4">JCM 11136</strain>
    </source>
</reference>
<feature type="transmembrane region" description="Helical" evidence="1">
    <location>
        <begin position="103"/>
        <end position="130"/>
    </location>
</feature>
<dbReference type="InterPro" id="IPR002656">
    <property type="entry name" value="Acyl_transf_3_dom"/>
</dbReference>
<feature type="transmembrane region" description="Helical" evidence="1">
    <location>
        <begin position="30"/>
        <end position="48"/>
    </location>
</feature>
<feature type="transmembrane region" description="Helical" evidence="1">
    <location>
        <begin position="221"/>
        <end position="240"/>
    </location>
</feature>
<sequence>MTLRAEPSHKSPDPAPSLPQRLPALTMMRFVAAALVFVFHVTMAQFFVDPAPQQTMLSLATQAGWTGVGFFFVLSGFVLTWSHRSSHTAGRFWRRRFFKIYPSHLLTAAFAFVLLVWVAGVGVDSGSALLNLLLVQSWSPLIEVRASLNGVAWSLSVEMLFYVMFPLLIRPIMAIRPERLWAWATGVVVVIFLVPVASSLLPREPTFPLGNMPVYDFWFVYQFPPVRLLDFAFGMILARIVMTGRRLPLDLGGSVALAVAAYALAPFFPSAYTLTAVMVVPLGLVIAAGAASAPSHEPTGLVSRTAIKLGEISFAFYLLHQMVLTYGRQWIGADHPMSTPAAFGVIALLLAVTLAVSWAQFTFVEAPIMRRFAARRTRPTAPS</sequence>
<dbReference type="InterPro" id="IPR050879">
    <property type="entry name" value="Acyltransferase_3"/>
</dbReference>
<dbReference type="EMBL" id="BAAAHQ010000045">
    <property type="protein sequence ID" value="GAA0949544.1"/>
    <property type="molecule type" value="Genomic_DNA"/>
</dbReference>
<feature type="transmembrane region" description="Helical" evidence="1">
    <location>
        <begin position="271"/>
        <end position="293"/>
    </location>
</feature>
<feature type="transmembrane region" description="Helical" evidence="1">
    <location>
        <begin position="63"/>
        <end position="82"/>
    </location>
</feature>
<feature type="transmembrane region" description="Helical" evidence="1">
    <location>
        <begin position="180"/>
        <end position="201"/>
    </location>
</feature>
<keyword evidence="1" id="KW-0812">Transmembrane</keyword>
<feature type="transmembrane region" description="Helical" evidence="1">
    <location>
        <begin position="150"/>
        <end position="168"/>
    </location>
</feature>
<accession>A0ABN1QZ56</accession>
<organism evidence="3 4">
    <name type="scientific">Nonomuraea longicatena</name>
    <dbReference type="NCBI Taxonomy" id="83682"/>
    <lineage>
        <taxon>Bacteria</taxon>
        <taxon>Bacillati</taxon>
        <taxon>Actinomycetota</taxon>
        <taxon>Actinomycetes</taxon>
        <taxon>Streptosporangiales</taxon>
        <taxon>Streptosporangiaceae</taxon>
        <taxon>Nonomuraea</taxon>
    </lineage>
</organism>
<gene>
    <name evidence="3" type="ORF">GCM10009560_67890</name>
</gene>
<feature type="transmembrane region" description="Helical" evidence="1">
    <location>
        <begin position="314"/>
        <end position="331"/>
    </location>
</feature>
<keyword evidence="1" id="KW-0472">Membrane</keyword>
<evidence type="ECO:0000313" key="3">
    <source>
        <dbReference type="EMBL" id="GAA0949544.1"/>
    </source>
</evidence>
<proteinExistence type="predicted"/>
<evidence type="ECO:0000259" key="2">
    <source>
        <dbReference type="Pfam" id="PF01757"/>
    </source>
</evidence>
<keyword evidence="3" id="KW-0808">Transferase</keyword>
<dbReference type="RefSeq" id="WP_343954336.1">
    <property type="nucleotide sequence ID" value="NZ_BAAAHQ010000045.1"/>
</dbReference>
<dbReference type="GO" id="GO:0016746">
    <property type="term" value="F:acyltransferase activity"/>
    <property type="evidence" value="ECO:0007669"/>
    <property type="project" value="UniProtKB-KW"/>
</dbReference>
<feature type="domain" description="Acyltransferase 3" evidence="2">
    <location>
        <begin position="24"/>
        <end position="356"/>
    </location>
</feature>